<evidence type="ECO:0000313" key="3">
    <source>
        <dbReference type="Proteomes" id="UP000297737"/>
    </source>
</evidence>
<organism evidence="2 3">
    <name type="scientific">Glacieibacterium arshaanense</name>
    <dbReference type="NCBI Taxonomy" id="2511025"/>
    <lineage>
        <taxon>Bacteria</taxon>
        <taxon>Pseudomonadati</taxon>
        <taxon>Pseudomonadota</taxon>
        <taxon>Alphaproteobacteria</taxon>
        <taxon>Sphingomonadales</taxon>
        <taxon>Sphingosinicellaceae</taxon>
        <taxon>Glacieibacterium</taxon>
    </lineage>
</organism>
<dbReference type="AlphaFoldDB" id="A0A4Y9EMZ6"/>
<protein>
    <submittedName>
        <fullName evidence="2">DUF1134 domain-containing protein</fullName>
    </submittedName>
</protein>
<dbReference type="OrthoDB" id="7068882at2"/>
<name>A0A4Y9EMZ6_9SPHN</name>
<keyword evidence="1" id="KW-0732">Signal</keyword>
<sequence>MFSTRFLAPVAIACAMAFAAPMSAATLHPSGTIAIDEAQFGFLVGGSTGGGKLNFNGKTYDFKIGGLTVGDIGASKVKASGEVYNLTKLSNFPGTYSKIDASATAVVGAGAIRLKNEHGVILHLQTNSKGLQASAGAGGVKITMK</sequence>
<keyword evidence="3" id="KW-1185">Reference proteome</keyword>
<evidence type="ECO:0000256" key="1">
    <source>
        <dbReference type="SAM" id="SignalP"/>
    </source>
</evidence>
<proteinExistence type="predicted"/>
<gene>
    <name evidence="2" type="ORF">EUV02_09695</name>
</gene>
<dbReference type="Proteomes" id="UP000297737">
    <property type="component" value="Unassembled WGS sequence"/>
</dbReference>
<dbReference type="RefSeq" id="WP_135246027.1">
    <property type="nucleotide sequence ID" value="NZ_SIHO01000002.1"/>
</dbReference>
<reference evidence="2 3" key="1">
    <citation type="submission" date="2019-02" db="EMBL/GenBank/DDBJ databases">
        <title>Polymorphobacter sp. isolated from the lake at the Tibet of China.</title>
        <authorList>
            <person name="Li A."/>
        </authorList>
    </citation>
    <scope>NUCLEOTIDE SEQUENCE [LARGE SCALE GENOMIC DNA]</scope>
    <source>
        <strain evidence="2 3">DJ1R-1</strain>
    </source>
</reference>
<comment type="caution">
    <text evidence="2">The sequence shown here is derived from an EMBL/GenBank/DDBJ whole genome shotgun (WGS) entry which is preliminary data.</text>
</comment>
<evidence type="ECO:0000313" key="2">
    <source>
        <dbReference type="EMBL" id="TFU03435.1"/>
    </source>
</evidence>
<feature type="signal peptide" evidence="1">
    <location>
        <begin position="1"/>
        <end position="24"/>
    </location>
</feature>
<dbReference type="EMBL" id="SIHO01000002">
    <property type="protein sequence ID" value="TFU03435.1"/>
    <property type="molecule type" value="Genomic_DNA"/>
</dbReference>
<feature type="chain" id="PRO_5021454447" evidence="1">
    <location>
        <begin position="25"/>
        <end position="145"/>
    </location>
</feature>
<accession>A0A4Y9EMZ6</accession>